<dbReference type="Proteomes" id="UP000887572">
    <property type="component" value="Unplaced"/>
</dbReference>
<dbReference type="WBParaSite" id="Gr19_v10_g7904.t1">
    <property type="protein sequence ID" value="Gr19_v10_g7904.t1"/>
    <property type="gene ID" value="Gr19_v10_g7904"/>
</dbReference>
<evidence type="ECO:0000256" key="1">
    <source>
        <dbReference type="SAM" id="MobiDB-lite"/>
    </source>
</evidence>
<keyword evidence="2" id="KW-1185">Reference proteome</keyword>
<evidence type="ECO:0000313" key="3">
    <source>
        <dbReference type="WBParaSite" id="Gr19_v10_g7904.t1"/>
    </source>
</evidence>
<protein>
    <submittedName>
        <fullName evidence="3">Uncharacterized protein</fullName>
    </submittedName>
</protein>
<evidence type="ECO:0000313" key="2">
    <source>
        <dbReference type="Proteomes" id="UP000887572"/>
    </source>
</evidence>
<organism evidence="2 3">
    <name type="scientific">Globodera rostochiensis</name>
    <name type="common">Golden nematode worm</name>
    <name type="synonym">Heterodera rostochiensis</name>
    <dbReference type="NCBI Taxonomy" id="31243"/>
    <lineage>
        <taxon>Eukaryota</taxon>
        <taxon>Metazoa</taxon>
        <taxon>Ecdysozoa</taxon>
        <taxon>Nematoda</taxon>
        <taxon>Chromadorea</taxon>
        <taxon>Rhabditida</taxon>
        <taxon>Tylenchina</taxon>
        <taxon>Tylenchomorpha</taxon>
        <taxon>Tylenchoidea</taxon>
        <taxon>Heteroderidae</taxon>
        <taxon>Heteroderinae</taxon>
        <taxon>Globodera</taxon>
    </lineage>
</organism>
<dbReference type="AlphaFoldDB" id="A0A914I733"/>
<feature type="region of interest" description="Disordered" evidence="1">
    <location>
        <begin position="1"/>
        <end position="38"/>
    </location>
</feature>
<proteinExistence type="predicted"/>
<name>A0A914I733_GLORO</name>
<sequence length="201" mass="22751">MGTNGVGKEEVTTALGRGRMSGHVRGARPRMGPADGVHERGQWRVGHERGQWRVGHERGQWRAGHMSGANGGWRTNVFQLKCGVKMGTGHWLMPFRSQFCMIVSNSHHSSKNSFNFVAFERDLHLKSAVHDGISSMALTSFGGYYLLVQRKFDKIDIRQQQESIHSAILRKMEHIFGKIVQYSRPNLSIFFGMMMKVDSFS</sequence>
<accession>A0A914I733</accession>
<reference evidence="3" key="1">
    <citation type="submission" date="2022-11" db="UniProtKB">
        <authorList>
            <consortium name="WormBaseParasite"/>
        </authorList>
    </citation>
    <scope>IDENTIFICATION</scope>
</reference>